<dbReference type="EMBL" id="CP124535">
    <property type="protein sequence ID" value="WGV17851.1"/>
    <property type="molecule type" value="Genomic_DNA"/>
</dbReference>
<dbReference type="RefSeq" id="WP_281469486.1">
    <property type="nucleotide sequence ID" value="NZ_CP124535.1"/>
</dbReference>
<evidence type="ECO:0000313" key="2">
    <source>
        <dbReference type="EMBL" id="WGV17851.1"/>
    </source>
</evidence>
<sequence>MNTKFDITRAPQTPRPERAQTRDAAGHIRGVEATSGGLIRSTLLASGAAAAMLTIVYLPAEYGIDPTGFGAVLGLTEMGQIKQQLYAEAEADEAATANAPVTLDPDTLARLDRIEAQLATISAVIGAPSALTETPTPPATEAAAAPAPEPAPAPTAEAMAEPAAEVAPAATADAVEAAVAEANSNWRDEVSYTLAPGEGIEVKLAMQEGQTARFEWTANGAVVNYDTHGDGSGQKVSYEQGRGVPEQDGELTAAFTGNHGWFWRNRTDAPVTVTLRTAGDYAEMKAP</sequence>
<gene>
    <name evidence="2" type="ORF">QF092_08765</name>
</gene>
<feature type="compositionally biased region" description="Low complexity" evidence="1">
    <location>
        <begin position="154"/>
        <end position="167"/>
    </location>
</feature>
<protein>
    <recommendedName>
        <fullName evidence="4">Transmembrane anchor protein</fullName>
    </recommendedName>
</protein>
<feature type="region of interest" description="Disordered" evidence="1">
    <location>
        <begin position="129"/>
        <end position="167"/>
    </location>
</feature>
<keyword evidence="3" id="KW-1185">Reference proteome</keyword>
<organism evidence="2 3">
    <name type="scientific">Fuscovulum ytuae</name>
    <dbReference type="NCBI Taxonomy" id="3042299"/>
    <lineage>
        <taxon>Bacteria</taxon>
        <taxon>Pseudomonadati</taxon>
        <taxon>Pseudomonadota</taxon>
        <taxon>Alphaproteobacteria</taxon>
        <taxon>Rhodobacterales</taxon>
        <taxon>Paracoccaceae</taxon>
        <taxon>Fuscovulum</taxon>
    </lineage>
</organism>
<reference evidence="2 3" key="1">
    <citation type="submission" date="2023-04" db="EMBL/GenBank/DDBJ databases">
        <title>YMD61, complete Genome.</title>
        <authorList>
            <person name="Zhang J."/>
        </authorList>
    </citation>
    <scope>NUCLEOTIDE SEQUENCE [LARGE SCALE GENOMIC DNA]</scope>
    <source>
        <strain evidence="2 3">YMD61</strain>
    </source>
</reference>
<dbReference type="Proteomes" id="UP001230978">
    <property type="component" value="Chromosome"/>
</dbReference>
<feature type="region of interest" description="Disordered" evidence="1">
    <location>
        <begin position="1"/>
        <end position="23"/>
    </location>
</feature>
<name>A0ABY8QAD4_9RHOB</name>
<proteinExistence type="predicted"/>
<evidence type="ECO:0000313" key="3">
    <source>
        <dbReference type="Proteomes" id="UP001230978"/>
    </source>
</evidence>
<evidence type="ECO:0008006" key="4">
    <source>
        <dbReference type="Google" id="ProtNLM"/>
    </source>
</evidence>
<feature type="compositionally biased region" description="Low complexity" evidence="1">
    <location>
        <begin position="129"/>
        <end position="146"/>
    </location>
</feature>
<accession>A0ABY8QAD4</accession>
<evidence type="ECO:0000256" key="1">
    <source>
        <dbReference type="SAM" id="MobiDB-lite"/>
    </source>
</evidence>